<dbReference type="Proteomes" id="UP000256964">
    <property type="component" value="Unassembled WGS sequence"/>
</dbReference>
<dbReference type="OrthoDB" id="2736594at2759"/>
<evidence type="ECO:0000313" key="1">
    <source>
        <dbReference type="EMBL" id="RDX46706.1"/>
    </source>
</evidence>
<protein>
    <recommendedName>
        <fullName evidence="3">F-box domain-containing protein</fullName>
    </recommendedName>
</protein>
<dbReference type="Gene3D" id="1.20.1280.50">
    <property type="match status" value="1"/>
</dbReference>
<keyword evidence="2" id="KW-1185">Reference proteome</keyword>
<sequence>MPTDSQLPFPAELTEAIIDFVDDEQTLRATSLVCKAWVARSRYNLFRVVELCLPAHLDRFNGLLASSPHIAPHIKEIAVSENSLLALLRPAMAIVARLPNSLLKHPQVKPHRLAVHNQSWLPTRYHPEYLTGLSQLSTISSLDLFDVTFTTVADFSIIIRALRCLRSLSATHLDAQRQLPSEELVAIGTELPLLTSLRVISQYPTSVVDWLLQYNTFPVLQDAEVSYEISGIDPNQGLGPFWHATGSTLENLSLTISKRASGASFPIQVIEKLFDMSRCTALRALRVDFRQERELAPDWAWLVWLLSHLPKHGALRSLAFAFQHSSHALATLHQFAAEVDRVLADAPSFSLLNQVVFEFDYRNPAEVDQDEDALLAKFPALSERGILHGAPVILRIEKPC</sequence>
<name>A0A371D2E0_9APHY</name>
<proteinExistence type="predicted"/>
<reference evidence="1 2" key="1">
    <citation type="journal article" date="2018" name="Biotechnol. Biofuels">
        <title>Integrative visual omics of the white-rot fungus Polyporus brumalis exposes the biotechnological potential of its oxidative enzymes for delignifying raw plant biomass.</title>
        <authorList>
            <person name="Miyauchi S."/>
            <person name="Rancon A."/>
            <person name="Drula E."/>
            <person name="Hage H."/>
            <person name="Chaduli D."/>
            <person name="Favel A."/>
            <person name="Grisel S."/>
            <person name="Henrissat B."/>
            <person name="Herpoel-Gimbert I."/>
            <person name="Ruiz-Duenas F.J."/>
            <person name="Chevret D."/>
            <person name="Hainaut M."/>
            <person name="Lin J."/>
            <person name="Wang M."/>
            <person name="Pangilinan J."/>
            <person name="Lipzen A."/>
            <person name="Lesage-Meessen L."/>
            <person name="Navarro D."/>
            <person name="Riley R."/>
            <person name="Grigoriev I.V."/>
            <person name="Zhou S."/>
            <person name="Raouche S."/>
            <person name="Rosso M.N."/>
        </authorList>
    </citation>
    <scope>NUCLEOTIDE SEQUENCE [LARGE SCALE GENOMIC DNA]</scope>
    <source>
        <strain evidence="1 2">BRFM 1820</strain>
    </source>
</reference>
<evidence type="ECO:0008006" key="3">
    <source>
        <dbReference type="Google" id="ProtNLM"/>
    </source>
</evidence>
<dbReference type="AlphaFoldDB" id="A0A371D2E0"/>
<organism evidence="1 2">
    <name type="scientific">Lentinus brumalis</name>
    <dbReference type="NCBI Taxonomy" id="2498619"/>
    <lineage>
        <taxon>Eukaryota</taxon>
        <taxon>Fungi</taxon>
        <taxon>Dikarya</taxon>
        <taxon>Basidiomycota</taxon>
        <taxon>Agaricomycotina</taxon>
        <taxon>Agaricomycetes</taxon>
        <taxon>Polyporales</taxon>
        <taxon>Polyporaceae</taxon>
        <taxon>Lentinus</taxon>
    </lineage>
</organism>
<gene>
    <name evidence="1" type="ORF">OH76DRAFT_1355741</name>
</gene>
<dbReference type="STRING" id="139420.A0A371D2E0"/>
<dbReference type="EMBL" id="KZ857425">
    <property type="protein sequence ID" value="RDX46706.1"/>
    <property type="molecule type" value="Genomic_DNA"/>
</dbReference>
<accession>A0A371D2E0</accession>
<evidence type="ECO:0000313" key="2">
    <source>
        <dbReference type="Proteomes" id="UP000256964"/>
    </source>
</evidence>